<feature type="region of interest" description="Disordered" evidence="1">
    <location>
        <begin position="425"/>
        <end position="452"/>
    </location>
</feature>
<feature type="compositionally biased region" description="Basic and acidic residues" evidence="1">
    <location>
        <begin position="590"/>
        <end position="605"/>
    </location>
</feature>
<dbReference type="Proteomes" id="UP000054166">
    <property type="component" value="Unassembled WGS sequence"/>
</dbReference>
<accession>A0A0C3F3S2</accession>
<evidence type="ECO:0000313" key="2">
    <source>
        <dbReference type="EMBL" id="KIM74674.1"/>
    </source>
</evidence>
<feature type="region of interest" description="Disordered" evidence="1">
    <location>
        <begin position="502"/>
        <end position="552"/>
    </location>
</feature>
<feature type="compositionally biased region" description="Acidic residues" evidence="1">
    <location>
        <begin position="257"/>
        <end position="270"/>
    </location>
</feature>
<feature type="compositionally biased region" description="Basic and acidic residues" evidence="1">
    <location>
        <begin position="318"/>
        <end position="344"/>
    </location>
</feature>
<feature type="compositionally biased region" description="Polar residues" evidence="1">
    <location>
        <begin position="928"/>
        <end position="938"/>
    </location>
</feature>
<feature type="compositionally biased region" description="Low complexity" evidence="1">
    <location>
        <begin position="281"/>
        <end position="291"/>
    </location>
</feature>
<gene>
    <name evidence="2" type="ORF">PILCRDRAFT_828005</name>
</gene>
<keyword evidence="3" id="KW-1185">Reference proteome</keyword>
<dbReference type="EMBL" id="KN833057">
    <property type="protein sequence ID" value="KIM74674.1"/>
    <property type="molecule type" value="Genomic_DNA"/>
</dbReference>
<feature type="region of interest" description="Disordered" evidence="1">
    <location>
        <begin position="626"/>
        <end position="722"/>
    </location>
</feature>
<dbReference type="HOGENOM" id="CLU_009140_0_0_1"/>
<feature type="region of interest" description="Disordered" evidence="1">
    <location>
        <begin position="570"/>
        <end position="611"/>
    </location>
</feature>
<feature type="region of interest" description="Disordered" evidence="1">
    <location>
        <begin position="123"/>
        <end position="413"/>
    </location>
</feature>
<feature type="compositionally biased region" description="Low complexity" evidence="1">
    <location>
        <begin position="696"/>
        <end position="711"/>
    </location>
</feature>
<name>A0A0C3F3S2_PILCF</name>
<feature type="compositionally biased region" description="Basic residues" evidence="1">
    <location>
        <begin position="880"/>
        <end position="920"/>
    </location>
</feature>
<feature type="compositionally biased region" description="Polar residues" evidence="1">
    <location>
        <begin position="425"/>
        <end position="435"/>
    </location>
</feature>
<feature type="compositionally biased region" description="Basic residues" evidence="1">
    <location>
        <begin position="212"/>
        <end position="244"/>
    </location>
</feature>
<feature type="compositionally biased region" description="Low complexity" evidence="1">
    <location>
        <begin position="245"/>
        <end position="256"/>
    </location>
</feature>
<evidence type="ECO:0000256" key="1">
    <source>
        <dbReference type="SAM" id="MobiDB-lite"/>
    </source>
</evidence>
<feature type="compositionally biased region" description="Polar residues" evidence="1">
    <location>
        <begin position="814"/>
        <end position="824"/>
    </location>
</feature>
<dbReference type="OrthoDB" id="3259498at2759"/>
<feature type="compositionally biased region" description="Low complexity" evidence="1">
    <location>
        <begin position="145"/>
        <end position="155"/>
    </location>
</feature>
<dbReference type="InParanoid" id="A0A0C3F3S2"/>
<organism evidence="2 3">
    <name type="scientific">Piloderma croceum (strain F 1598)</name>
    <dbReference type="NCBI Taxonomy" id="765440"/>
    <lineage>
        <taxon>Eukaryota</taxon>
        <taxon>Fungi</taxon>
        <taxon>Dikarya</taxon>
        <taxon>Basidiomycota</taxon>
        <taxon>Agaricomycotina</taxon>
        <taxon>Agaricomycetes</taxon>
        <taxon>Agaricomycetidae</taxon>
        <taxon>Atheliales</taxon>
        <taxon>Atheliaceae</taxon>
        <taxon>Piloderma</taxon>
    </lineage>
</organism>
<proteinExistence type="predicted"/>
<reference evidence="2 3" key="1">
    <citation type="submission" date="2014-04" db="EMBL/GenBank/DDBJ databases">
        <authorList>
            <consortium name="DOE Joint Genome Institute"/>
            <person name="Kuo A."/>
            <person name="Tarkka M."/>
            <person name="Buscot F."/>
            <person name="Kohler A."/>
            <person name="Nagy L.G."/>
            <person name="Floudas D."/>
            <person name="Copeland A."/>
            <person name="Barry K.W."/>
            <person name="Cichocki N."/>
            <person name="Veneault-Fourrey C."/>
            <person name="LaButti K."/>
            <person name="Lindquist E.A."/>
            <person name="Lipzen A."/>
            <person name="Lundell T."/>
            <person name="Morin E."/>
            <person name="Murat C."/>
            <person name="Sun H."/>
            <person name="Tunlid A."/>
            <person name="Henrissat B."/>
            <person name="Grigoriev I.V."/>
            <person name="Hibbett D.S."/>
            <person name="Martin F."/>
            <person name="Nordberg H.P."/>
            <person name="Cantor M.N."/>
            <person name="Hua S.X."/>
        </authorList>
    </citation>
    <scope>NUCLEOTIDE SEQUENCE [LARGE SCALE GENOMIC DNA]</scope>
    <source>
        <strain evidence="2 3">F 1598</strain>
    </source>
</reference>
<feature type="compositionally biased region" description="Pro residues" evidence="1">
    <location>
        <begin position="75"/>
        <end position="86"/>
    </location>
</feature>
<protein>
    <submittedName>
        <fullName evidence="2">Uncharacterized protein</fullName>
    </submittedName>
</protein>
<reference evidence="3" key="2">
    <citation type="submission" date="2015-01" db="EMBL/GenBank/DDBJ databases">
        <title>Evolutionary Origins and Diversification of the Mycorrhizal Mutualists.</title>
        <authorList>
            <consortium name="DOE Joint Genome Institute"/>
            <consortium name="Mycorrhizal Genomics Consortium"/>
            <person name="Kohler A."/>
            <person name="Kuo A."/>
            <person name="Nagy L.G."/>
            <person name="Floudas D."/>
            <person name="Copeland A."/>
            <person name="Barry K.W."/>
            <person name="Cichocki N."/>
            <person name="Veneault-Fourrey C."/>
            <person name="LaButti K."/>
            <person name="Lindquist E.A."/>
            <person name="Lipzen A."/>
            <person name="Lundell T."/>
            <person name="Morin E."/>
            <person name="Murat C."/>
            <person name="Riley R."/>
            <person name="Ohm R."/>
            <person name="Sun H."/>
            <person name="Tunlid A."/>
            <person name="Henrissat B."/>
            <person name="Grigoriev I.V."/>
            <person name="Hibbett D.S."/>
            <person name="Martin F."/>
        </authorList>
    </citation>
    <scope>NUCLEOTIDE SEQUENCE [LARGE SCALE GENOMIC DNA]</scope>
    <source>
        <strain evidence="3">F 1598</strain>
    </source>
</reference>
<feature type="region of interest" description="Disordered" evidence="1">
    <location>
        <begin position="53"/>
        <end position="86"/>
    </location>
</feature>
<sequence>MYSHPGYSNQPASSMSLSHTYTVGVGANPLSADDEDLDDICPVCDGECTCANRPKPRPTIPENTASGNAIAQPAPTTPNNPTPLVPSVPTLKIKLTAGMLSKARAAQALSNYKKSRNPAETTYEIANDGGQPSTSPTGQPILPPGSASSAASGSGIQAPKRRGRPPKTAYNLTQSASAGHLFNSDNEADTFPSGSLSYPSRLQKRQDTNTRTKAKSKAKVAKPKGKGTTVKKGKAAAVATKKKITTLSGDDLGSDLTDLDDQGIEDDDDDGRSMQFPTFVSASALSTSTSSEDSDTDSLSNFDSDSSMEAEEENYILSEERRHEKVRVRKELLGEDGYKRKDPHNNWVIRPRKQSVGGSDVDMDVDSDATEDEDDEEEESEDGGDEDELDDSNPGVTYAGVGTGWSDEDDESSFDADLFFANLSDSTADGQSTCTGDDEERDHPDWDGETTGPAIHAARLQMDNLPFEVSQGWDGQIVFTNGLGEGQGILDLDFEVSAAQLVEDSASPSQDSDVEMQTTEYDEEYEEAGEYGEEEESDGGDTTDDDYVDKDGLPTKRMLELFRWPSSLSAIDPMSTVSPTVSPHPRSRRRTQESVDSRSPRDSPRPADILAGKTFWDEHEELDRGDVAAGVASSSRGGPLMGTFEAGQDHPRRAILTGSNDEIPSPFPRLKHRKKASSLSSGLDQSRSRAPSRPHSLSVSTTSSTLQGLSSEEGQPPQILLDHPPAEAIDLHDVLDVSFLDTDAADPLVLSSTSASEGEASRSHLHSMNRWSHVPMGTFRRTRESGAILSDGASTSWQAQTPRVSAADGFAQGSSRMLKSSPFSEITWHSRGSNPPKGTRRPSKTFKNIIISPVILPVRDGDRTPTNVPPHTPQREQTHHKSRKELRRETKMKRKSYGPVHHQHQHHQRQHFQHNHHPNSKSRSSSSMQRTNFFNSPTGAVPPLNL</sequence>
<dbReference type="AlphaFoldDB" id="A0A0C3F3S2"/>
<feature type="compositionally biased region" description="Low complexity" evidence="1">
    <location>
        <begin position="677"/>
        <end position="689"/>
    </location>
</feature>
<feature type="compositionally biased region" description="Acidic residues" evidence="1">
    <location>
        <begin position="361"/>
        <end position="391"/>
    </location>
</feature>
<dbReference type="STRING" id="765440.A0A0C3F3S2"/>
<feature type="compositionally biased region" description="Acidic residues" evidence="1">
    <location>
        <begin position="520"/>
        <end position="548"/>
    </location>
</feature>
<feature type="compositionally biased region" description="Polar residues" evidence="1">
    <location>
        <begin position="506"/>
        <end position="517"/>
    </location>
</feature>
<feature type="region of interest" description="Disordered" evidence="1">
    <location>
        <begin position="814"/>
        <end position="946"/>
    </location>
</feature>
<evidence type="ECO:0000313" key="3">
    <source>
        <dbReference type="Proteomes" id="UP000054166"/>
    </source>
</evidence>